<dbReference type="GO" id="GO:0008233">
    <property type="term" value="F:peptidase activity"/>
    <property type="evidence" value="ECO:0007669"/>
    <property type="project" value="UniProtKB-KW"/>
</dbReference>
<dbReference type="PANTHER" id="PTHR43420:SF44">
    <property type="entry name" value="ACETYLTRANSFERASE YPEA"/>
    <property type="match status" value="1"/>
</dbReference>
<dbReference type="AlphaFoldDB" id="A0A2T0BH17"/>
<dbReference type="InterPro" id="IPR006464">
    <property type="entry name" value="AcTrfase_RimI/Ard1"/>
</dbReference>
<evidence type="ECO:0000313" key="8">
    <source>
        <dbReference type="Proteomes" id="UP000239471"/>
    </source>
</evidence>
<dbReference type="InterPro" id="IPR016181">
    <property type="entry name" value="Acyl_CoA_acyltransferase"/>
</dbReference>
<evidence type="ECO:0000256" key="2">
    <source>
        <dbReference type="ARBA" id="ARBA00022490"/>
    </source>
</evidence>
<comment type="catalytic activity">
    <reaction evidence="5">
        <text>N-terminal L-alanyl-[ribosomal protein bS18] + acetyl-CoA = N-terminal N(alpha)-acetyl-L-alanyl-[ribosomal protein bS18] + CoA + H(+)</text>
        <dbReference type="Rhea" id="RHEA:43756"/>
        <dbReference type="Rhea" id="RHEA-COMP:10676"/>
        <dbReference type="Rhea" id="RHEA-COMP:10677"/>
        <dbReference type="ChEBI" id="CHEBI:15378"/>
        <dbReference type="ChEBI" id="CHEBI:57287"/>
        <dbReference type="ChEBI" id="CHEBI:57288"/>
        <dbReference type="ChEBI" id="CHEBI:64718"/>
        <dbReference type="ChEBI" id="CHEBI:83683"/>
        <dbReference type="EC" id="2.3.1.266"/>
    </reaction>
</comment>
<evidence type="ECO:0000256" key="4">
    <source>
        <dbReference type="ARBA" id="ARBA00023315"/>
    </source>
</evidence>
<comment type="caution">
    <text evidence="7">The sequence shown here is derived from an EMBL/GenBank/DDBJ whole genome shotgun (WGS) entry which is preliminary data.</text>
</comment>
<dbReference type="NCBIfam" id="TIGR01575">
    <property type="entry name" value="rimI"/>
    <property type="match status" value="1"/>
</dbReference>
<keyword evidence="4 7" id="KW-0012">Acyltransferase</keyword>
<dbReference type="EC" id="2.3.1.266" evidence="5"/>
<dbReference type="GO" id="GO:0008999">
    <property type="term" value="F:protein-N-terminal-alanine acetyltransferase activity"/>
    <property type="evidence" value="ECO:0007669"/>
    <property type="project" value="UniProtKB-EC"/>
</dbReference>
<dbReference type="GO" id="GO:0006508">
    <property type="term" value="P:proteolysis"/>
    <property type="evidence" value="ECO:0007669"/>
    <property type="project" value="UniProtKB-KW"/>
</dbReference>
<gene>
    <name evidence="7" type="primary">paiA</name>
    <name evidence="7" type="ORF">CLVI_11480</name>
</gene>
<dbReference type="Gene3D" id="3.40.630.30">
    <property type="match status" value="1"/>
</dbReference>
<feature type="domain" description="N-acetyltransferase" evidence="6">
    <location>
        <begin position="3"/>
        <end position="146"/>
    </location>
</feature>
<comment type="similarity">
    <text evidence="1 5">Belongs to the acetyltransferase family. RimI subfamily.</text>
</comment>
<evidence type="ECO:0000256" key="5">
    <source>
        <dbReference type="RuleBase" id="RU363094"/>
    </source>
</evidence>
<organism evidence="7 8">
    <name type="scientific">Clostridium vincentii</name>
    <dbReference type="NCBI Taxonomy" id="52704"/>
    <lineage>
        <taxon>Bacteria</taxon>
        <taxon>Bacillati</taxon>
        <taxon>Bacillota</taxon>
        <taxon>Clostridia</taxon>
        <taxon>Eubacteriales</taxon>
        <taxon>Clostridiaceae</taxon>
        <taxon>Clostridium</taxon>
    </lineage>
</organism>
<dbReference type="PANTHER" id="PTHR43420">
    <property type="entry name" value="ACETYLTRANSFERASE"/>
    <property type="match status" value="1"/>
</dbReference>
<protein>
    <recommendedName>
        <fullName evidence="5">[Ribosomal protein bS18]-alanine N-acetyltransferase</fullName>
        <ecNumber evidence="5">2.3.1.266</ecNumber>
    </recommendedName>
</protein>
<keyword evidence="7" id="KW-0378">Hydrolase</keyword>
<comment type="function">
    <text evidence="5">Acetylates the N-terminal alanine of ribosomal protein bS18.</text>
</comment>
<dbReference type="OrthoDB" id="9794566at2"/>
<sequence>MNVNLSLMTKEDLNEVLEISSVSLKESWDLDSFCKELSNPLAKYLIAKINYKIVGFVGVWTIIDEGHITNMAVHPDFRENKVGSILLTSLIERCKNDWGCNSLTLEVRASNNAAKGLYKKFGFLEEGVRKKYYRDNEEDALIMWKR</sequence>
<dbReference type="GO" id="GO:0005737">
    <property type="term" value="C:cytoplasm"/>
    <property type="evidence" value="ECO:0007669"/>
    <property type="project" value="UniProtKB-SubCell"/>
</dbReference>
<dbReference type="RefSeq" id="WP_106059154.1">
    <property type="nucleotide sequence ID" value="NZ_PVXQ01000009.1"/>
</dbReference>
<keyword evidence="7" id="KW-0645">Protease</keyword>
<dbReference type="CDD" id="cd04301">
    <property type="entry name" value="NAT_SF"/>
    <property type="match status" value="1"/>
</dbReference>
<keyword evidence="2 5" id="KW-0963">Cytoplasm</keyword>
<reference evidence="7 8" key="1">
    <citation type="submission" date="2018-03" db="EMBL/GenBank/DDBJ databases">
        <title>Genome sequence of Clostridium vincentii DSM 10228.</title>
        <authorList>
            <person name="Poehlein A."/>
            <person name="Daniel R."/>
        </authorList>
    </citation>
    <scope>NUCLEOTIDE SEQUENCE [LARGE SCALE GENOMIC DNA]</scope>
    <source>
        <strain evidence="7 8">DSM 10228</strain>
    </source>
</reference>
<evidence type="ECO:0000256" key="3">
    <source>
        <dbReference type="ARBA" id="ARBA00022679"/>
    </source>
</evidence>
<dbReference type="EMBL" id="PVXQ01000009">
    <property type="protein sequence ID" value="PRR83112.1"/>
    <property type="molecule type" value="Genomic_DNA"/>
</dbReference>
<accession>A0A2T0BH17</accession>
<proteinExistence type="inferred from homology"/>
<dbReference type="Pfam" id="PF00583">
    <property type="entry name" value="Acetyltransf_1"/>
    <property type="match status" value="1"/>
</dbReference>
<keyword evidence="8" id="KW-1185">Reference proteome</keyword>
<evidence type="ECO:0000256" key="1">
    <source>
        <dbReference type="ARBA" id="ARBA00005395"/>
    </source>
</evidence>
<dbReference type="SUPFAM" id="SSF55729">
    <property type="entry name" value="Acyl-CoA N-acyltransferases (Nat)"/>
    <property type="match status" value="1"/>
</dbReference>
<keyword evidence="3 7" id="KW-0808">Transferase</keyword>
<evidence type="ECO:0000259" key="6">
    <source>
        <dbReference type="PROSITE" id="PS51186"/>
    </source>
</evidence>
<dbReference type="Proteomes" id="UP000239471">
    <property type="component" value="Unassembled WGS sequence"/>
</dbReference>
<evidence type="ECO:0000313" key="7">
    <source>
        <dbReference type="EMBL" id="PRR83112.1"/>
    </source>
</evidence>
<name>A0A2T0BH17_9CLOT</name>
<comment type="subcellular location">
    <subcellularLocation>
        <location evidence="5">Cytoplasm</location>
    </subcellularLocation>
</comment>
<dbReference type="InterPro" id="IPR000182">
    <property type="entry name" value="GNAT_dom"/>
</dbReference>
<dbReference type="PROSITE" id="PS51186">
    <property type="entry name" value="GNAT"/>
    <property type="match status" value="1"/>
</dbReference>
<dbReference type="InterPro" id="IPR050680">
    <property type="entry name" value="YpeA/RimI_acetyltransf"/>
</dbReference>